<dbReference type="InterPro" id="IPR002104">
    <property type="entry name" value="Integrase_catalytic"/>
</dbReference>
<dbReference type="EMBL" id="MJIL01000092">
    <property type="protein sequence ID" value="OLQ72283.1"/>
    <property type="molecule type" value="Genomic_DNA"/>
</dbReference>
<dbReference type="Proteomes" id="UP000186905">
    <property type="component" value="Unassembled WGS sequence"/>
</dbReference>
<dbReference type="Pfam" id="PF13495">
    <property type="entry name" value="Phage_int_SAM_4"/>
    <property type="match status" value="1"/>
</dbReference>
<dbReference type="InterPro" id="IPR013762">
    <property type="entry name" value="Integrase-like_cat_sf"/>
</dbReference>
<dbReference type="PROSITE" id="PS51900">
    <property type="entry name" value="CB"/>
    <property type="match status" value="1"/>
</dbReference>
<keyword evidence="3 5" id="KW-0238">DNA-binding</keyword>
<evidence type="ECO:0000259" key="6">
    <source>
        <dbReference type="PROSITE" id="PS51898"/>
    </source>
</evidence>
<evidence type="ECO:0000313" key="8">
    <source>
        <dbReference type="EMBL" id="OLQ72283.1"/>
    </source>
</evidence>
<dbReference type="PANTHER" id="PTHR30349">
    <property type="entry name" value="PHAGE INTEGRASE-RELATED"/>
    <property type="match status" value="1"/>
</dbReference>
<dbReference type="InterPro" id="IPR050090">
    <property type="entry name" value="Tyrosine_recombinase_XerCD"/>
</dbReference>
<evidence type="ECO:0000313" key="9">
    <source>
        <dbReference type="Proteomes" id="UP000186905"/>
    </source>
</evidence>
<evidence type="ECO:0000256" key="3">
    <source>
        <dbReference type="ARBA" id="ARBA00023125"/>
    </source>
</evidence>
<keyword evidence="2" id="KW-0229">DNA integration</keyword>
<comment type="similarity">
    <text evidence="1">Belongs to the 'phage' integrase family.</text>
</comment>
<dbReference type="AlphaFoldDB" id="A0A1Q9GD16"/>
<dbReference type="GO" id="GO:0003677">
    <property type="term" value="F:DNA binding"/>
    <property type="evidence" value="ECO:0007669"/>
    <property type="project" value="UniProtKB-UniRule"/>
</dbReference>
<dbReference type="PROSITE" id="PS51898">
    <property type="entry name" value="TYR_RECOMBINASE"/>
    <property type="match status" value="1"/>
</dbReference>
<proteinExistence type="inferred from homology"/>
<dbReference type="InterPro" id="IPR004107">
    <property type="entry name" value="Integrase_SAM-like_N"/>
</dbReference>
<reference evidence="8 9" key="1">
    <citation type="submission" date="2016-09" db="EMBL/GenBank/DDBJ databases">
        <title>Photobacterium proteolyticum sp. nov. a protease producing bacterium isolated from ocean sediments of Laizhou Bay.</title>
        <authorList>
            <person name="Li Y."/>
        </authorList>
    </citation>
    <scope>NUCLEOTIDE SEQUENCE [LARGE SCALE GENOMIC DNA]</scope>
    <source>
        <strain evidence="8 9">13-12</strain>
    </source>
</reference>
<dbReference type="OrthoDB" id="9801717at2"/>
<evidence type="ECO:0000256" key="2">
    <source>
        <dbReference type="ARBA" id="ARBA00022908"/>
    </source>
</evidence>
<gene>
    <name evidence="8" type="ORF">BIT28_25050</name>
</gene>
<protein>
    <submittedName>
        <fullName evidence="8">Recombinase XerD</fullName>
    </submittedName>
</protein>
<feature type="domain" description="Tyr recombinase" evidence="6">
    <location>
        <begin position="110"/>
        <end position="323"/>
    </location>
</feature>
<dbReference type="Pfam" id="PF00589">
    <property type="entry name" value="Phage_integrase"/>
    <property type="match status" value="1"/>
</dbReference>
<dbReference type="Gene3D" id="1.10.150.130">
    <property type="match status" value="1"/>
</dbReference>
<dbReference type="RefSeq" id="WP_075767259.1">
    <property type="nucleotide sequence ID" value="NZ_MJIL01000092.1"/>
</dbReference>
<keyword evidence="9" id="KW-1185">Reference proteome</keyword>
<dbReference type="Gene3D" id="1.10.443.10">
    <property type="entry name" value="Intergrase catalytic core"/>
    <property type="match status" value="1"/>
</dbReference>
<dbReference type="InterPro" id="IPR011010">
    <property type="entry name" value="DNA_brk_join_enz"/>
</dbReference>
<evidence type="ECO:0000259" key="7">
    <source>
        <dbReference type="PROSITE" id="PS51900"/>
    </source>
</evidence>
<name>A0A1Q9GD16_9GAMM</name>
<organism evidence="8 9">
    <name type="scientific">Photobacterium proteolyticum</name>
    <dbReference type="NCBI Taxonomy" id="1903952"/>
    <lineage>
        <taxon>Bacteria</taxon>
        <taxon>Pseudomonadati</taxon>
        <taxon>Pseudomonadota</taxon>
        <taxon>Gammaproteobacteria</taxon>
        <taxon>Vibrionales</taxon>
        <taxon>Vibrionaceae</taxon>
        <taxon>Photobacterium</taxon>
    </lineage>
</organism>
<comment type="caution">
    <text evidence="8">The sequence shown here is derived from an EMBL/GenBank/DDBJ whole genome shotgun (WGS) entry which is preliminary data.</text>
</comment>
<dbReference type="InterPro" id="IPR011946">
    <property type="entry name" value="Integrase_integron-type"/>
</dbReference>
<keyword evidence="4" id="KW-0233">DNA recombination</keyword>
<dbReference type="PANTHER" id="PTHR30349:SF64">
    <property type="entry name" value="PROPHAGE INTEGRASE INTD-RELATED"/>
    <property type="match status" value="1"/>
</dbReference>
<dbReference type="NCBIfam" id="TIGR02249">
    <property type="entry name" value="integrase_gron"/>
    <property type="match status" value="1"/>
</dbReference>
<evidence type="ECO:0000256" key="5">
    <source>
        <dbReference type="PROSITE-ProRule" id="PRU01248"/>
    </source>
</evidence>
<evidence type="ECO:0000256" key="4">
    <source>
        <dbReference type="ARBA" id="ARBA00023172"/>
    </source>
</evidence>
<dbReference type="SUPFAM" id="SSF56349">
    <property type="entry name" value="DNA breaking-rejoining enzymes"/>
    <property type="match status" value="1"/>
</dbReference>
<accession>A0A1Q9GD16</accession>
<dbReference type="InterPro" id="IPR010998">
    <property type="entry name" value="Integrase_recombinase_N"/>
</dbReference>
<dbReference type="GO" id="GO:0015074">
    <property type="term" value="P:DNA integration"/>
    <property type="evidence" value="ECO:0007669"/>
    <property type="project" value="UniProtKB-KW"/>
</dbReference>
<dbReference type="STRING" id="1903952.BIT28_25050"/>
<dbReference type="InterPro" id="IPR044068">
    <property type="entry name" value="CB"/>
</dbReference>
<dbReference type="GO" id="GO:0006310">
    <property type="term" value="P:DNA recombination"/>
    <property type="evidence" value="ECO:0007669"/>
    <property type="project" value="UniProtKB-KW"/>
</dbReference>
<evidence type="ECO:0000256" key="1">
    <source>
        <dbReference type="ARBA" id="ARBA00008857"/>
    </source>
</evidence>
<feature type="domain" description="Core-binding (CB)" evidence="7">
    <location>
        <begin position="6"/>
        <end position="93"/>
    </location>
</feature>
<sequence length="327" mass="37454">MKDIPQPLSAINSNFITELTSFIRVRGLSYSTEKTYVHWIKRYINFCGYQSRQDISSTDISRFLEYLVIEKNVSPNTQKTALNAVVFLCRELLKQNTDSLKYKRSKKGPKIPEVFTHHEAITVINELAEPAKLVAQLMYGSGLRINETLRLRAADIDLETHSITVRNGKGNRDRKTLLPSMLVRSIKQQLDLVKVLHDRDLDKGFGEVYMPYALALKFPTQARGYGWQYLFPASKLTVDPRSGKMMRHHITDRTVQKHVMRAIHKAKIIKKAGCHTFRHSFATRLLEKGTDLRNIQELLGHSDIKTTQIYTHVAGIHKSGVRSPLDN</sequence>